<reference evidence="1 2" key="1">
    <citation type="submission" date="2016-01" db="EMBL/GenBank/DDBJ databases">
        <title>Genome sequence of the acidophilic iron oxidising Ferrovum strain Z-31.</title>
        <authorList>
            <person name="Poehlein A."/>
            <person name="Ullrich S.R."/>
            <person name="Schloemann M."/>
            <person name="Muehling M."/>
            <person name="Daniel R."/>
        </authorList>
    </citation>
    <scope>NUCLEOTIDE SEQUENCE [LARGE SCALE GENOMIC DNA]</scope>
    <source>
        <strain evidence="1 2">Z-31</strain>
    </source>
</reference>
<protein>
    <recommendedName>
        <fullName evidence="3">CpsD/CapB family tyrosine-protein kinase</fullName>
    </recommendedName>
</protein>
<evidence type="ECO:0000313" key="1">
    <source>
        <dbReference type="EMBL" id="KXW58403.1"/>
    </source>
</evidence>
<sequence>MPDHGARDQASGLRRLISPLHCRILTVLGSRPGAGASLVVAGLACIGDHASSMLVLDEHLGPRHLGRILNLRLRYDARQVLAGHLDWVRALVSIGPQVDYLNLGRVKATPAAVPWSGLVALAHQRTHVLVDGASLELAQRIRGPHENIRASVLWVVDEADSWSACQKRLGQLLRHSPTAVGGVINRATNGDRVLEWQGRCRALVQSAGLEYRDFGFLPLAQRPTHDTQWRFNTMGGLPSVSLSQSLMRLRAQILSWNPAVRIQNTAQGNESDGFSWGERYTRVAWRGR</sequence>
<dbReference type="RefSeq" id="WP_062187935.1">
    <property type="nucleotide sequence ID" value="NZ_LRRD01000015.1"/>
</dbReference>
<accession>A0A149VYU9</accession>
<keyword evidence="2" id="KW-1185">Reference proteome</keyword>
<dbReference type="EMBL" id="LRRD01000015">
    <property type="protein sequence ID" value="KXW58403.1"/>
    <property type="molecule type" value="Genomic_DNA"/>
</dbReference>
<dbReference type="PATRIC" id="fig|1789004.3.peg.1106"/>
<proteinExistence type="predicted"/>
<comment type="caution">
    <text evidence="1">The sequence shown here is derived from an EMBL/GenBank/DDBJ whole genome shotgun (WGS) entry which is preliminary data.</text>
</comment>
<dbReference type="STRING" id="1789004.FEMY_10920"/>
<dbReference type="AlphaFoldDB" id="A0A149VYU9"/>
<evidence type="ECO:0008006" key="3">
    <source>
        <dbReference type="Google" id="ProtNLM"/>
    </source>
</evidence>
<name>A0A149VYU9_9PROT</name>
<gene>
    <name evidence="1" type="ORF">FEMY_10920</name>
</gene>
<evidence type="ECO:0000313" key="2">
    <source>
        <dbReference type="Proteomes" id="UP000075653"/>
    </source>
</evidence>
<dbReference type="Proteomes" id="UP000075653">
    <property type="component" value="Unassembled WGS sequence"/>
</dbReference>
<organism evidence="1 2">
    <name type="scientific">Ferrovum myxofaciens</name>
    <dbReference type="NCBI Taxonomy" id="416213"/>
    <lineage>
        <taxon>Bacteria</taxon>
        <taxon>Pseudomonadati</taxon>
        <taxon>Pseudomonadota</taxon>
        <taxon>Betaproteobacteria</taxon>
        <taxon>Ferrovales</taxon>
        <taxon>Ferrovaceae</taxon>
        <taxon>Ferrovum</taxon>
    </lineage>
</organism>